<reference evidence="1" key="1">
    <citation type="journal article" date="2023" name="Nat. Commun.">
        <title>Diploid and tetraploid genomes of Acorus and the evolution of monocots.</title>
        <authorList>
            <person name="Ma L."/>
            <person name="Liu K.W."/>
            <person name="Li Z."/>
            <person name="Hsiao Y.Y."/>
            <person name="Qi Y."/>
            <person name="Fu T."/>
            <person name="Tang G.D."/>
            <person name="Zhang D."/>
            <person name="Sun W.H."/>
            <person name="Liu D.K."/>
            <person name="Li Y."/>
            <person name="Chen G.Z."/>
            <person name="Liu X.D."/>
            <person name="Liao X.Y."/>
            <person name="Jiang Y.T."/>
            <person name="Yu X."/>
            <person name="Hao Y."/>
            <person name="Huang J."/>
            <person name="Zhao X.W."/>
            <person name="Ke S."/>
            <person name="Chen Y.Y."/>
            <person name="Wu W.L."/>
            <person name="Hsu J.L."/>
            <person name="Lin Y.F."/>
            <person name="Huang M.D."/>
            <person name="Li C.Y."/>
            <person name="Huang L."/>
            <person name="Wang Z.W."/>
            <person name="Zhao X."/>
            <person name="Zhong W.Y."/>
            <person name="Peng D.H."/>
            <person name="Ahmad S."/>
            <person name="Lan S."/>
            <person name="Zhang J.S."/>
            <person name="Tsai W.C."/>
            <person name="Van de Peer Y."/>
            <person name="Liu Z.J."/>
        </authorList>
    </citation>
    <scope>NUCLEOTIDE SEQUENCE</scope>
    <source>
        <strain evidence="1">CP</strain>
    </source>
</reference>
<keyword evidence="2" id="KW-1185">Reference proteome</keyword>
<dbReference type="EMBL" id="JAUJYO010000022">
    <property type="protein sequence ID" value="KAK1281474.1"/>
    <property type="molecule type" value="Genomic_DNA"/>
</dbReference>
<reference evidence="1" key="2">
    <citation type="submission" date="2023-06" db="EMBL/GenBank/DDBJ databases">
        <authorList>
            <person name="Ma L."/>
            <person name="Liu K.-W."/>
            <person name="Li Z."/>
            <person name="Hsiao Y.-Y."/>
            <person name="Qi Y."/>
            <person name="Fu T."/>
            <person name="Tang G."/>
            <person name="Zhang D."/>
            <person name="Sun W.-H."/>
            <person name="Liu D.-K."/>
            <person name="Li Y."/>
            <person name="Chen G.-Z."/>
            <person name="Liu X.-D."/>
            <person name="Liao X.-Y."/>
            <person name="Jiang Y.-T."/>
            <person name="Yu X."/>
            <person name="Hao Y."/>
            <person name="Huang J."/>
            <person name="Zhao X.-W."/>
            <person name="Ke S."/>
            <person name="Chen Y.-Y."/>
            <person name="Wu W.-L."/>
            <person name="Hsu J.-L."/>
            <person name="Lin Y.-F."/>
            <person name="Huang M.-D."/>
            <person name="Li C.-Y."/>
            <person name="Huang L."/>
            <person name="Wang Z.-W."/>
            <person name="Zhao X."/>
            <person name="Zhong W.-Y."/>
            <person name="Peng D.-H."/>
            <person name="Ahmad S."/>
            <person name="Lan S."/>
            <person name="Zhang J.-S."/>
            <person name="Tsai W.-C."/>
            <person name="Van De Peer Y."/>
            <person name="Liu Z.-J."/>
        </authorList>
    </citation>
    <scope>NUCLEOTIDE SEQUENCE</scope>
    <source>
        <strain evidence="1">CP</strain>
        <tissue evidence="1">Leaves</tissue>
    </source>
</reference>
<evidence type="ECO:0000313" key="2">
    <source>
        <dbReference type="Proteomes" id="UP001180020"/>
    </source>
</evidence>
<evidence type="ECO:0008006" key="3">
    <source>
        <dbReference type="Google" id="ProtNLM"/>
    </source>
</evidence>
<evidence type="ECO:0000313" key="1">
    <source>
        <dbReference type="EMBL" id="KAK1281474.1"/>
    </source>
</evidence>
<organism evidence="1 2">
    <name type="scientific">Acorus calamus</name>
    <name type="common">Sweet flag</name>
    <dbReference type="NCBI Taxonomy" id="4465"/>
    <lineage>
        <taxon>Eukaryota</taxon>
        <taxon>Viridiplantae</taxon>
        <taxon>Streptophyta</taxon>
        <taxon>Embryophyta</taxon>
        <taxon>Tracheophyta</taxon>
        <taxon>Spermatophyta</taxon>
        <taxon>Magnoliopsida</taxon>
        <taxon>Liliopsida</taxon>
        <taxon>Acoraceae</taxon>
        <taxon>Acorus</taxon>
    </lineage>
</organism>
<name>A0AAV9BYF1_ACOCL</name>
<sequence length="82" mass="9556">MNQPPISVEEIYYSETDFIVHLFDKEHIATVVTASSVQASLWINKFLYAYKDNDNNVNDPTRFLVGLDVKSRFENGRCYITY</sequence>
<dbReference type="Proteomes" id="UP001180020">
    <property type="component" value="Unassembled WGS sequence"/>
</dbReference>
<comment type="caution">
    <text evidence="1">The sequence shown here is derived from an EMBL/GenBank/DDBJ whole genome shotgun (WGS) entry which is preliminary data.</text>
</comment>
<protein>
    <recommendedName>
        <fullName evidence="3">PH domain-containing protein</fullName>
    </recommendedName>
</protein>
<accession>A0AAV9BYF1</accession>
<proteinExistence type="predicted"/>
<dbReference type="AlphaFoldDB" id="A0AAV9BYF1"/>
<gene>
    <name evidence="1" type="ORF">QJS10_CPB22g00487</name>
</gene>